<dbReference type="ExpressionAtlas" id="A0A0Q3HVM6">
    <property type="expression patterns" value="baseline and differential"/>
</dbReference>
<keyword evidence="6" id="KW-1185">Reference proteome</keyword>
<evidence type="ECO:0000256" key="3">
    <source>
        <dbReference type="SAM" id="MobiDB-lite"/>
    </source>
</evidence>
<protein>
    <submittedName>
        <fullName evidence="4 5">Uncharacterized protein</fullName>
    </submittedName>
</protein>
<evidence type="ECO:0000313" key="6">
    <source>
        <dbReference type="Proteomes" id="UP000008810"/>
    </source>
</evidence>
<dbReference type="GeneID" id="100837915"/>
<dbReference type="InterPro" id="IPR011011">
    <property type="entry name" value="Znf_FYVE_PHD"/>
</dbReference>
<accession>A0A0Q3HVM6</accession>
<reference evidence="4 5" key="1">
    <citation type="journal article" date="2010" name="Nature">
        <title>Genome sequencing and analysis of the model grass Brachypodium distachyon.</title>
        <authorList>
            <consortium name="International Brachypodium Initiative"/>
        </authorList>
    </citation>
    <scope>NUCLEOTIDE SEQUENCE [LARGE SCALE GENOMIC DNA]</scope>
    <source>
        <strain evidence="4">Bd21</strain>
        <strain evidence="5">cv. Bd21</strain>
    </source>
</reference>
<reference evidence="4" key="2">
    <citation type="submission" date="2017-06" db="EMBL/GenBank/DDBJ databases">
        <title>WGS assembly of Brachypodium distachyon.</title>
        <authorList>
            <consortium name="The International Brachypodium Initiative"/>
            <person name="Lucas S."/>
            <person name="Harmon-Smith M."/>
            <person name="Lail K."/>
            <person name="Tice H."/>
            <person name="Grimwood J."/>
            <person name="Bruce D."/>
            <person name="Barry K."/>
            <person name="Shu S."/>
            <person name="Lindquist E."/>
            <person name="Wang M."/>
            <person name="Pitluck S."/>
            <person name="Vogel J.P."/>
            <person name="Garvin D.F."/>
            <person name="Mockler T.C."/>
            <person name="Schmutz J."/>
            <person name="Rokhsar D."/>
            <person name="Bevan M.W."/>
        </authorList>
    </citation>
    <scope>NUCLEOTIDE SEQUENCE</scope>
    <source>
        <strain evidence="4">Bd21</strain>
    </source>
</reference>
<keyword evidence="1" id="KW-0479">Metal-binding</keyword>
<proteinExistence type="predicted"/>
<dbReference type="EMBL" id="CM000883">
    <property type="protein sequence ID" value="KQJ92306.1"/>
    <property type="molecule type" value="Genomic_DNA"/>
</dbReference>
<evidence type="ECO:0000313" key="5">
    <source>
        <dbReference type="EnsemblPlants" id="KQJ92306"/>
    </source>
</evidence>
<dbReference type="Proteomes" id="UP000008810">
    <property type="component" value="Chromosome 4"/>
</dbReference>
<feature type="compositionally biased region" description="Polar residues" evidence="3">
    <location>
        <begin position="251"/>
        <end position="262"/>
    </location>
</feature>
<name>A0A0Q3HVM6_BRADI</name>
<dbReference type="AlphaFoldDB" id="A0A0Q3HVM6"/>
<feature type="region of interest" description="Disordered" evidence="3">
    <location>
        <begin position="248"/>
        <end position="277"/>
    </location>
</feature>
<keyword evidence="1" id="KW-0863">Zinc-finger</keyword>
<organism evidence="4">
    <name type="scientific">Brachypodium distachyon</name>
    <name type="common">Purple false brome</name>
    <name type="synonym">Trachynia distachya</name>
    <dbReference type="NCBI Taxonomy" id="15368"/>
    <lineage>
        <taxon>Eukaryota</taxon>
        <taxon>Viridiplantae</taxon>
        <taxon>Streptophyta</taxon>
        <taxon>Embryophyta</taxon>
        <taxon>Tracheophyta</taxon>
        <taxon>Spermatophyta</taxon>
        <taxon>Magnoliopsida</taxon>
        <taxon>Liliopsida</taxon>
        <taxon>Poales</taxon>
        <taxon>Poaceae</taxon>
        <taxon>BOP clade</taxon>
        <taxon>Pooideae</taxon>
        <taxon>Stipodae</taxon>
        <taxon>Brachypodieae</taxon>
        <taxon>Brachypodium</taxon>
    </lineage>
</organism>
<dbReference type="OrthoDB" id="436852at2759"/>
<evidence type="ECO:0000313" key="4">
    <source>
        <dbReference type="EMBL" id="KQJ92307.1"/>
    </source>
</evidence>
<gene>
    <name evidence="5" type="primary">LOC100837915</name>
    <name evidence="4" type="ORF">BRADI_4g42770v3</name>
</gene>
<evidence type="ECO:0000256" key="1">
    <source>
        <dbReference type="ARBA" id="ARBA00022771"/>
    </source>
</evidence>
<dbReference type="RefSeq" id="XP_024311143.1">
    <property type="nucleotide sequence ID" value="XM_024455375.1"/>
</dbReference>
<dbReference type="EnsemblPlants" id="KQJ92306">
    <property type="protein sequence ID" value="KQJ92306"/>
    <property type="gene ID" value="BRADI_4g42770v3"/>
</dbReference>
<dbReference type="EnsemblPlants" id="KQJ92307">
    <property type="protein sequence ID" value="KQJ92307"/>
    <property type="gene ID" value="BRADI_4g42770v3"/>
</dbReference>
<dbReference type="Gene3D" id="3.30.40.10">
    <property type="entry name" value="Zinc/RING finger domain, C3HC4 (zinc finger)"/>
    <property type="match status" value="1"/>
</dbReference>
<dbReference type="GO" id="GO:0008270">
    <property type="term" value="F:zinc ion binding"/>
    <property type="evidence" value="ECO:0007669"/>
    <property type="project" value="UniProtKB-KW"/>
</dbReference>
<dbReference type="SUPFAM" id="SSF57903">
    <property type="entry name" value="FYVE/PHD zinc finger"/>
    <property type="match status" value="1"/>
</dbReference>
<dbReference type="Gramene" id="KQJ92307">
    <property type="protein sequence ID" value="KQJ92307"/>
    <property type="gene ID" value="BRADI_4g42770v3"/>
</dbReference>
<reference evidence="5" key="3">
    <citation type="submission" date="2018-08" db="UniProtKB">
        <authorList>
            <consortium name="EnsemblPlants"/>
        </authorList>
    </citation>
    <scope>IDENTIFICATION</scope>
    <source>
        <strain evidence="5">cv. Bd21</strain>
    </source>
</reference>
<dbReference type="STRING" id="15368.A0A0Q3HVM6"/>
<dbReference type="Gramene" id="KQJ92306">
    <property type="protein sequence ID" value="KQJ92306"/>
    <property type="gene ID" value="BRADI_4g42770v3"/>
</dbReference>
<evidence type="ECO:0000256" key="2">
    <source>
        <dbReference type="ARBA" id="ARBA00022833"/>
    </source>
</evidence>
<sequence length="277" mass="30922">MYIRCEKCRNWSHGDALGLEEARLGEVIYYRCCRCRRKARCPHSDDYHPKRSEAEPISQENAAGILSSAEAVGAAGDNSSYASFGRVENPVEETVDAYSPVDTESFVPESNEDINFVDGSSHSTHPFDKEEIKQVMKDVRPHDACFSWHTPGNGSCRPLDSVDGFPPPAPTVETNLDKNQTVILQRAFDSFRVIAAETGSLYERLRERDLLTNDEIMGTLDMLQEIALHRMQDIACCQVDDIIYPEVTEQPMHNANTTTTTRPSDDESSSRTSAPDA</sequence>
<dbReference type="InterPro" id="IPR013083">
    <property type="entry name" value="Znf_RING/FYVE/PHD"/>
</dbReference>
<keyword evidence="2" id="KW-0862">Zinc</keyword>
<dbReference type="EMBL" id="CM000883">
    <property type="protein sequence ID" value="KQJ92307.1"/>
    <property type="molecule type" value="Genomic_DNA"/>
</dbReference>